<dbReference type="InterPro" id="IPR050551">
    <property type="entry name" value="Fructan_Metab_Enzymes"/>
</dbReference>
<organism evidence="9 10">
    <name type="scientific">Zostera marina</name>
    <name type="common">Eelgrass</name>
    <dbReference type="NCBI Taxonomy" id="29655"/>
    <lineage>
        <taxon>Eukaryota</taxon>
        <taxon>Viridiplantae</taxon>
        <taxon>Streptophyta</taxon>
        <taxon>Embryophyta</taxon>
        <taxon>Tracheophyta</taxon>
        <taxon>Spermatophyta</taxon>
        <taxon>Magnoliopsida</taxon>
        <taxon>Liliopsida</taxon>
        <taxon>Zosteraceae</taxon>
        <taxon>Zostera</taxon>
    </lineage>
</organism>
<keyword evidence="6" id="KW-0732">Signal</keyword>
<dbReference type="FunFam" id="2.60.120.560:FF:000002">
    <property type="entry name" value="Beta-fructofuranosidase, insoluble isoenzyme CWINV1"/>
    <property type="match status" value="1"/>
</dbReference>
<dbReference type="GO" id="GO:0004553">
    <property type="term" value="F:hydrolase activity, hydrolyzing O-glycosyl compounds"/>
    <property type="evidence" value="ECO:0007669"/>
    <property type="project" value="InterPro"/>
</dbReference>
<dbReference type="Pfam" id="PF00251">
    <property type="entry name" value="Glyco_hydro_32N"/>
    <property type="match status" value="1"/>
</dbReference>
<keyword evidence="4 5" id="KW-0326">Glycosidase</keyword>
<evidence type="ECO:0000256" key="4">
    <source>
        <dbReference type="ARBA" id="ARBA00023295"/>
    </source>
</evidence>
<dbReference type="PROSITE" id="PS00609">
    <property type="entry name" value="GLYCOSYL_HYDROL_F32"/>
    <property type="match status" value="1"/>
</dbReference>
<dbReference type="SUPFAM" id="SSF49899">
    <property type="entry name" value="Concanavalin A-like lectins/glucanases"/>
    <property type="match status" value="1"/>
</dbReference>
<evidence type="ECO:0000256" key="2">
    <source>
        <dbReference type="ARBA" id="ARBA00022801"/>
    </source>
</evidence>
<evidence type="ECO:0000259" key="8">
    <source>
        <dbReference type="Pfam" id="PF08244"/>
    </source>
</evidence>
<evidence type="ECO:0000256" key="3">
    <source>
        <dbReference type="ARBA" id="ARBA00023180"/>
    </source>
</evidence>
<dbReference type="Proteomes" id="UP000036987">
    <property type="component" value="Unassembled WGS sequence"/>
</dbReference>
<dbReference type="InterPro" id="IPR013148">
    <property type="entry name" value="Glyco_hydro_32_N"/>
</dbReference>
<evidence type="ECO:0000256" key="1">
    <source>
        <dbReference type="ARBA" id="ARBA00009902"/>
    </source>
</evidence>
<evidence type="ECO:0000313" key="10">
    <source>
        <dbReference type="Proteomes" id="UP000036987"/>
    </source>
</evidence>
<proteinExistence type="inferred from homology"/>
<dbReference type="FunFam" id="2.115.10.20:FF:000001">
    <property type="entry name" value="Beta-fructofuranosidase, insoluble isoenzyme CWINV1"/>
    <property type="match status" value="1"/>
</dbReference>
<dbReference type="InterPro" id="IPR001362">
    <property type="entry name" value="Glyco_hydro_32"/>
</dbReference>
<dbReference type="Gene3D" id="2.60.120.560">
    <property type="entry name" value="Exo-inulinase, domain 1"/>
    <property type="match status" value="1"/>
</dbReference>
<feature type="domain" description="Glycosyl hydrolase family 32 N-terminal" evidence="7">
    <location>
        <begin position="52"/>
        <end position="376"/>
    </location>
</feature>
<dbReference type="STRING" id="29655.A0A0K9Q3C5"/>
<evidence type="ECO:0000259" key="7">
    <source>
        <dbReference type="Pfam" id="PF00251"/>
    </source>
</evidence>
<feature type="chain" id="PRO_5005528116" evidence="6">
    <location>
        <begin position="26"/>
        <end position="586"/>
    </location>
</feature>
<dbReference type="PANTHER" id="PTHR31953">
    <property type="entry name" value="BETA-FRUCTOFURANOSIDASE, INSOLUBLE ISOENZYME CWINV1-RELATED"/>
    <property type="match status" value="1"/>
</dbReference>
<dbReference type="Pfam" id="PF08244">
    <property type="entry name" value="Glyco_hydro_32C"/>
    <property type="match status" value="1"/>
</dbReference>
<dbReference type="CDD" id="cd18624">
    <property type="entry name" value="GH32_Fruct1-like"/>
    <property type="match status" value="1"/>
</dbReference>
<gene>
    <name evidence="9" type="ORF">ZOSMA_120G00630</name>
</gene>
<dbReference type="InterPro" id="IPR018053">
    <property type="entry name" value="Glyco_hydro_32_AS"/>
</dbReference>
<sequence>MEFPTQFRTLLLFFFFFDMRQGVRGSHELFNESRSVAVELSKVDNRYKPVYHFRPPKNWMNDPNAPMYFNGIYHFLYQYNPRGAVWGNIVWAHAVSVDLVNWKIVEPAIYPTKSFDINGCWSGSATILPGKGPAVLYTGVDSRNRQVQNIVFPMNVSDPYLRRWYKPDYNPVMRPVDGINATSFRDPTTGWKASDGKWRTIVGSKVDRMGTVILYRSDDFIHWKKASRPLHSVMNTGMWECPDLFPVLCRGKRGVDHNRHTTPVNHIDRCVKHVLKVSLDDTRYDYYTVGKYHEDSDEYVPNLNSIDNANGLRYDYGSFYASKSFYDDKKQRRILWSWVNETDLISDDIAKGWAGVQTIPRSVWLAKNGRQVVQWPVEEIESLRGKKTEMKGLKLKQGSRLEVKGVKATQTDVEVVFKVSGLERAEPFDPSWFSDPEKLCAHKGAEVPGKVGPFGLLVLASGNLTEYTAVFFRVFKYRSKYVTLMCSDATRSSLRSELYKRSFGGFVDIDIKKRQQISLRSLIDRSIVESFGAKGRTCITSRVYPTLLSDEKAKVHLFAFNHGSETVKISNLKAWEMRKATIVEDV</sequence>
<keyword evidence="2 5" id="KW-0378">Hydrolase</keyword>
<dbReference type="AlphaFoldDB" id="A0A0K9Q3C5"/>
<dbReference type="OMA" id="HEDSDEY"/>
<evidence type="ECO:0000256" key="5">
    <source>
        <dbReference type="RuleBase" id="RU362110"/>
    </source>
</evidence>
<dbReference type="SUPFAM" id="SSF75005">
    <property type="entry name" value="Arabinanase/levansucrase/invertase"/>
    <property type="match status" value="1"/>
</dbReference>
<accession>A0A0K9Q3C5</accession>
<dbReference type="InterPro" id="IPR013189">
    <property type="entry name" value="Glyco_hydro_32_C"/>
</dbReference>
<dbReference type="InterPro" id="IPR013320">
    <property type="entry name" value="ConA-like_dom_sf"/>
</dbReference>
<reference evidence="10" key="1">
    <citation type="journal article" date="2016" name="Nature">
        <title>The genome of the seagrass Zostera marina reveals angiosperm adaptation to the sea.</title>
        <authorList>
            <person name="Olsen J.L."/>
            <person name="Rouze P."/>
            <person name="Verhelst B."/>
            <person name="Lin Y.-C."/>
            <person name="Bayer T."/>
            <person name="Collen J."/>
            <person name="Dattolo E."/>
            <person name="De Paoli E."/>
            <person name="Dittami S."/>
            <person name="Maumus F."/>
            <person name="Michel G."/>
            <person name="Kersting A."/>
            <person name="Lauritano C."/>
            <person name="Lohaus R."/>
            <person name="Toepel M."/>
            <person name="Tonon T."/>
            <person name="Vanneste K."/>
            <person name="Amirebrahimi M."/>
            <person name="Brakel J."/>
            <person name="Bostroem C."/>
            <person name="Chovatia M."/>
            <person name="Grimwood J."/>
            <person name="Jenkins J.W."/>
            <person name="Jueterbock A."/>
            <person name="Mraz A."/>
            <person name="Stam W.T."/>
            <person name="Tice H."/>
            <person name="Bornberg-Bauer E."/>
            <person name="Green P.J."/>
            <person name="Pearson G.A."/>
            <person name="Procaccini G."/>
            <person name="Duarte C.M."/>
            <person name="Schmutz J."/>
            <person name="Reusch T.B.H."/>
            <person name="Van de Peer Y."/>
        </authorList>
    </citation>
    <scope>NUCLEOTIDE SEQUENCE [LARGE SCALE GENOMIC DNA]</scope>
    <source>
        <strain evidence="10">cv. Finnish</strain>
    </source>
</reference>
<name>A0A0K9Q3C5_ZOSMR</name>
<evidence type="ECO:0000256" key="6">
    <source>
        <dbReference type="SAM" id="SignalP"/>
    </source>
</evidence>
<dbReference type="GO" id="GO:0005975">
    <property type="term" value="P:carbohydrate metabolic process"/>
    <property type="evidence" value="ECO:0007669"/>
    <property type="project" value="InterPro"/>
</dbReference>
<keyword evidence="3" id="KW-0325">Glycoprotein</keyword>
<dbReference type="Gene3D" id="2.115.10.20">
    <property type="entry name" value="Glycosyl hydrolase domain, family 43"/>
    <property type="match status" value="1"/>
</dbReference>
<dbReference type="InterPro" id="IPR023296">
    <property type="entry name" value="Glyco_hydro_beta-prop_sf"/>
</dbReference>
<dbReference type="EMBL" id="LFYR01000223">
    <property type="protein sequence ID" value="KMZ74970.1"/>
    <property type="molecule type" value="Genomic_DNA"/>
</dbReference>
<feature type="domain" description="Glycosyl hydrolase family 32 C-terminal" evidence="8">
    <location>
        <begin position="379"/>
        <end position="576"/>
    </location>
</feature>
<evidence type="ECO:0000313" key="9">
    <source>
        <dbReference type="EMBL" id="KMZ74970.1"/>
    </source>
</evidence>
<dbReference type="SMART" id="SM00640">
    <property type="entry name" value="Glyco_32"/>
    <property type="match status" value="1"/>
</dbReference>
<comment type="similarity">
    <text evidence="1 5">Belongs to the glycosyl hydrolase 32 family.</text>
</comment>
<feature type="signal peptide" evidence="6">
    <location>
        <begin position="1"/>
        <end position="25"/>
    </location>
</feature>
<comment type="caution">
    <text evidence="9">The sequence shown here is derived from an EMBL/GenBank/DDBJ whole genome shotgun (WGS) entry which is preliminary data.</text>
</comment>
<keyword evidence="10" id="KW-1185">Reference proteome</keyword>
<dbReference type="OrthoDB" id="202537at2759"/>
<protein>
    <submittedName>
        <fullName evidence="9">Beta-fructofuranosidase</fullName>
    </submittedName>
</protein>